<name>A0AAQ3RLV7_VIGMU</name>
<dbReference type="Proteomes" id="UP001374535">
    <property type="component" value="Chromosome 9"/>
</dbReference>
<sequence length="105" mass="12232">MIFCLEKSSIFHENFSKSTLLFNSFTIPVCSSGAGCNYKQKKSILQDKNKIARTYVRTYIHIHIPRSLYTHKDPVRGSAGAEKRSKACNHEYACYHFERKIRKKE</sequence>
<proteinExistence type="predicted"/>
<evidence type="ECO:0000313" key="1">
    <source>
        <dbReference type="EMBL" id="WVY97722.1"/>
    </source>
</evidence>
<reference evidence="1 2" key="1">
    <citation type="journal article" date="2023" name="Life. Sci Alliance">
        <title>Evolutionary insights into 3D genome organization and epigenetic landscape of Vigna mungo.</title>
        <authorList>
            <person name="Junaid A."/>
            <person name="Singh B."/>
            <person name="Bhatia S."/>
        </authorList>
    </citation>
    <scope>NUCLEOTIDE SEQUENCE [LARGE SCALE GENOMIC DNA]</scope>
    <source>
        <strain evidence="1">Urdbean</strain>
    </source>
</reference>
<protein>
    <submittedName>
        <fullName evidence="1">Uncharacterized protein</fullName>
    </submittedName>
</protein>
<gene>
    <name evidence="1" type="ORF">V8G54_029873</name>
</gene>
<dbReference type="EMBL" id="CP144692">
    <property type="protein sequence ID" value="WVY97722.1"/>
    <property type="molecule type" value="Genomic_DNA"/>
</dbReference>
<accession>A0AAQ3RLV7</accession>
<organism evidence="1 2">
    <name type="scientific">Vigna mungo</name>
    <name type="common">Black gram</name>
    <name type="synonym">Phaseolus mungo</name>
    <dbReference type="NCBI Taxonomy" id="3915"/>
    <lineage>
        <taxon>Eukaryota</taxon>
        <taxon>Viridiplantae</taxon>
        <taxon>Streptophyta</taxon>
        <taxon>Embryophyta</taxon>
        <taxon>Tracheophyta</taxon>
        <taxon>Spermatophyta</taxon>
        <taxon>Magnoliopsida</taxon>
        <taxon>eudicotyledons</taxon>
        <taxon>Gunneridae</taxon>
        <taxon>Pentapetalae</taxon>
        <taxon>rosids</taxon>
        <taxon>fabids</taxon>
        <taxon>Fabales</taxon>
        <taxon>Fabaceae</taxon>
        <taxon>Papilionoideae</taxon>
        <taxon>50 kb inversion clade</taxon>
        <taxon>NPAAA clade</taxon>
        <taxon>indigoferoid/millettioid clade</taxon>
        <taxon>Phaseoleae</taxon>
        <taxon>Vigna</taxon>
    </lineage>
</organism>
<evidence type="ECO:0000313" key="2">
    <source>
        <dbReference type="Proteomes" id="UP001374535"/>
    </source>
</evidence>
<keyword evidence="2" id="KW-1185">Reference proteome</keyword>
<dbReference type="AlphaFoldDB" id="A0AAQ3RLV7"/>